<dbReference type="Proteomes" id="UP000275777">
    <property type="component" value="Chromosome"/>
</dbReference>
<accession>A0A202B4W7</accession>
<dbReference type="OMA" id="GYHFEAY"/>
<proteinExistence type="predicted"/>
<evidence type="ECO:0000313" key="4">
    <source>
        <dbReference type="Proteomes" id="UP000275777"/>
    </source>
</evidence>
<dbReference type="GeneID" id="66365122"/>
<evidence type="ECO:0000313" key="3">
    <source>
        <dbReference type="Proteomes" id="UP000196342"/>
    </source>
</evidence>
<dbReference type="Proteomes" id="UP000196342">
    <property type="component" value="Unassembled WGS sequence"/>
</dbReference>
<evidence type="ECO:0000313" key="1">
    <source>
        <dbReference type="EMBL" id="OVE46448.1"/>
    </source>
</evidence>
<keyword evidence="3" id="KW-1185">Reference proteome</keyword>
<dbReference type="EMBL" id="NHOO01000018">
    <property type="protein sequence ID" value="OVE46448.1"/>
    <property type="molecule type" value="Genomic_DNA"/>
</dbReference>
<organism evidence="1 3">
    <name type="scientific">Chromobacterium violaceum</name>
    <dbReference type="NCBI Taxonomy" id="536"/>
    <lineage>
        <taxon>Bacteria</taxon>
        <taxon>Pseudomonadati</taxon>
        <taxon>Pseudomonadota</taxon>
        <taxon>Betaproteobacteria</taxon>
        <taxon>Neisseriales</taxon>
        <taxon>Chromobacteriaceae</taxon>
        <taxon>Chromobacterium</taxon>
    </lineage>
</organism>
<gene>
    <name evidence="1" type="ORF">CBW21_18530</name>
    <name evidence="2" type="ORF">NCTC9695_05646</name>
</gene>
<dbReference type="AlphaFoldDB" id="A0A202B4W7"/>
<name>A0A202B4W7_CHRVL</name>
<evidence type="ECO:0000313" key="2">
    <source>
        <dbReference type="EMBL" id="VEB45141.1"/>
    </source>
</evidence>
<reference evidence="1 3" key="1">
    <citation type="submission" date="2017-05" db="EMBL/GenBank/DDBJ databases">
        <title>Chromobacterium violaceum GHPS1 isolated from Hydrocarbon polluted soil in French Guiana display an awesome secondary metabolite arsenal and a battery of drug and heavy-metal-resistance and detoxification of xenobiotics proteins.</title>
        <authorList>
            <person name="Belbahri L."/>
        </authorList>
    </citation>
    <scope>NUCLEOTIDE SEQUENCE [LARGE SCALE GENOMIC DNA]</scope>
    <source>
        <strain evidence="1 3">GHPS1</strain>
    </source>
</reference>
<protein>
    <submittedName>
        <fullName evidence="1">Uncharacterized protein</fullName>
    </submittedName>
</protein>
<dbReference type="RefSeq" id="WP_011137432.1">
    <property type="nucleotide sequence ID" value="NZ_CP069442.1"/>
</dbReference>
<dbReference type="EMBL" id="LR134182">
    <property type="protein sequence ID" value="VEB45141.1"/>
    <property type="molecule type" value="Genomic_DNA"/>
</dbReference>
<reference evidence="2 4" key="2">
    <citation type="submission" date="2018-12" db="EMBL/GenBank/DDBJ databases">
        <authorList>
            <consortium name="Pathogen Informatics"/>
        </authorList>
    </citation>
    <scope>NUCLEOTIDE SEQUENCE [LARGE SCALE GENOMIC DNA]</scope>
    <source>
        <strain evidence="2 4">NCTC9695</strain>
    </source>
</reference>
<sequence>MNAPDMIQTAQRFDAHGRCLPHEATQAACHRQTRRYFLPTQPALDYAAIHQRIVGQLGDAGVDAAEFERRARDVLARLADDEATRGILNGPHAPFLLPAASHGDIGEALESRYLPAVERAYAQALPEYSFSNHHKAGLAGKLTPAEGSRHQRLIDAMASGPVVGVYFPCLLEYSIPAAIEQMASLPEPFLLAGGYDTAAAFIGSPDLLLRKDGYPPLLWLAGLDGEKEGIGYHFEAYGYDLTFNRRVHQGMAAEYWASGLVVLAG</sequence>